<name>X1DFF7_9ZZZZ</name>
<dbReference type="EMBL" id="BARU01001554">
    <property type="protein sequence ID" value="GAH18927.1"/>
    <property type="molecule type" value="Genomic_DNA"/>
</dbReference>
<gene>
    <name evidence="1" type="ORF">S03H2_04025</name>
</gene>
<proteinExistence type="predicted"/>
<feature type="non-terminal residue" evidence="1">
    <location>
        <position position="1"/>
    </location>
</feature>
<protein>
    <submittedName>
        <fullName evidence="1">Uncharacterized protein</fullName>
    </submittedName>
</protein>
<sequence>AKGAIVIDNTHLDIPETVEKMWEVVGKKIKC</sequence>
<comment type="caution">
    <text evidence="1">The sequence shown here is derived from an EMBL/GenBank/DDBJ whole genome shotgun (WGS) entry which is preliminary data.</text>
</comment>
<organism evidence="1">
    <name type="scientific">marine sediment metagenome</name>
    <dbReference type="NCBI Taxonomy" id="412755"/>
    <lineage>
        <taxon>unclassified sequences</taxon>
        <taxon>metagenomes</taxon>
        <taxon>ecological metagenomes</taxon>
    </lineage>
</organism>
<reference evidence="1" key="1">
    <citation type="journal article" date="2014" name="Front. Microbiol.">
        <title>High frequency of phylogenetically diverse reductive dehalogenase-homologous genes in deep subseafloor sedimentary metagenomes.</title>
        <authorList>
            <person name="Kawai M."/>
            <person name="Futagami T."/>
            <person name="Toyoda A."/>
            <person name="Takaki Y."/>
            <person name="Nishi S."/>
            <person name="Hori S."/>
            <person name="Arai W."/>
            <person name="Tsubouchi T."/>
            <person name="Morono Y."/>
            <person name="Uchiyama I."/>
            <person name="Ito T."/>
            <person name="Fujiyama A."/>
            <person name="Inagaki F."/>
            <person name="Takami H."/>
        </authorList>
    </citation>
    <scope>NUCLEOTIDE SEQUENCE</scope>
    <source>
        <strain evidence="1">Expedition CK06-06</strain>
    </source>
</reference>
<dbReference type="AlphaFoldDB" id="X1DFF7"/>
<evidence type="ECO:0000313" key="1">
    <source>
        <dbReference type="EMBL" id="GAH18927.1"/>
    </source>
</evidence>
<accession>X1DFF7</accession>